<dbReference type="GO" id="GO:0038203">
    <property type="term" value="P:TORC2 signaling"/>
    <property type="evidence" value="ECO:0007669"/>
    <property type="project" value="TreeGrafter"/>
</dbReference>
<dbReference type="GO" id="GO:0031932">
    <property type="term" value="C:TORC2 complex"/>
    <property type="evidence" value="ECO:0007669"/>
    <property type="project" value="TreeGrafter"/>
</dbReference>
<sequence>MTCSSKQPMQPTRGTPGPTQRAPGSFSPLPATTNSTGGVNADAIVRPHRPSPGPVRMISASTSSNDDLTPLTIPRTASQSTAPSPQPGGGPGASGFGARAAGGASPERRGQGGGGGTTPTPGRESSATPIYSSFTSQANSASTPSLQTNFSRPTLSNTAAAGTHSPIDTAPRNGPSPLTLPPASATTSSTSTSFSGRVGAHSRKHSANAGLFEPTLPSTSTSNLGQFQADSPKVLSPTPQRDMSASHIAVQAAVSKSQLVQQQQQQQQQAPPYAHQHLLHLQHRQRSQTIPPSTEHHEQTSVANKRISGGPMSPPMLSLTEASAPRDNVFASQGYHNGLPGNHTLAATAAANVVFPRSAQSSPKLPTQSTNPLTPTPPPVAAEKPVVKSEKSKVKLFSRPGKSSSKGESSKDKPLPSPGKLGHAFSNLQRANFSTTSLESTMQPFYAHGNSSTATIRPAEATEKEVKEKEKKHGHFLKRQKEKLIEAYHLPLSSASSNSRPTDPTAPSSLYNFNLPTSPAPGSNAFKSGLDLRHGGRALREKKNKEDKSLDEAASSNNLGGDWPGPSSVSSATGTLASALFHNEPFDSQKFGLNNMTLDDAWPFLRAKLLVIFEAEDLRLPVEDLNRIVTMHIQYCITRRSPNIMIEDIRDFLTTGFSSLDQSLKKTQEDRLIPALVELWIFTFTSILPYLQAVFLPLDMEFAGNGPLMTPDQARDFWGGVPASYGLSIPASSVLDIRRLVLLSFRDIVIIPRYDTLKIMFSRLSLEFLPQNLANMALSSPVPVPTSGFQNMAHNQGSVYHSALSTSPPQESQLSLSFAGSLPANMTLGMGAGFGTAPPRPNTSMSNPVGAMDPSYASYSSNGMGMGMGMGTGGGDTTPGSGNRSRAISNVSFGSDHGNANRPFTPSSIQALGAASAQAAMSTPSGVGMANLNLNMSTPVQQFPPHVAPSITSIGSNSIHGSLRDPTGGGGGRTADQNVEDSKQVTEMVGRMLQCMSVLASVSAPTTPSFTSSGSSLVPNQNPHASTTNLAFHNTYSSSQTSVATTTMTNATVPASPSGSSAAGGLPPLVQTMSSPSQFSSPSSPATPTATSPGPLPPRPSISSLSASLAGFGGSFGRDSVPNTPTGGTLPNHTTAATTITTGGAGGIAGTSGNAGPPDESSRMIEELNKLLKLNWLGRGRTGRNRRGMVGGRVKRAGAGSGSGSALAFSMGAGGYASSYQGYGGQGGGGYTGSVSGYAGSSLGTGPAGVSMNSLGTMGSMSIGTVGSGFGGGLQGQADRDRTGMATGGGTGGMTGGTGLGLGTSTVGTGTATASGGMSSPPTTLAAGGAGTVGAGAALVPGATGTGGPAMAGAGAGTISAGAAMPGPPTTAGAAGPGPGPGLGAVAGSSSSNSNSNSEVIVDN</sequence>
<feature type="compositionally biased region" description="Gly residues" evidence="1">
    <location>
        <begin position="1375"/>
        <end position="1385"/>
    </location>
</feature>
<dbReference type="PANTHER" id="PTHR32428:SF2">
    <property type="entry name" value="TARGET OF RAPAMYCIN COMPLEX 2 SUBUNIT BIT61-RELATED"/>
    <property type="match status" value="1"/>
</dbReference>
<organism evidence="2 3">
    <name type="scientific">Pseudoneurospora amorphoporcata</name>
    <dbReference type="NCBI Taxonomy" id="241081"/>
    <lineage>
        <taxon>Eukaryota</taxon>
        <taxon>Fungi</taxon>
        <taxon>Dikarya</taxon>
        <taxon>Ascomycota</taxon>
        <taxon>Pezizomycotina</taxon>
        <taxon>Sordariomycetes</taxon>
        <taxon>Sordariomycetidae</taxon>
        <taxon>Sordariales</taxon>
        <taxon>Sordariaceae</taxon>
        <taxon>Pseudoneurospora</taxon>
    </lineage>
</organism>
<feature type="region of interest" description="Disordered" evidence="1">
    <location>
        <begin position="1363"/>
        <end position="1404"/>
    </location>
</feature>
<feature type="compositionally biased region" description="Polar residues" evidence="1">
    <location>
        <begin position="1"/>
        <end position="13"/>
    </location>
</feature>
<feature type="region of interest" description="Disordered" evidence="1">
    <location>
        <begin position="286"/>
        <end position="320"/>
    </location>
</feature>
<feature type="compositionally biased region" description="Low complexity" evidence="1">
    <location>
        <begin position="1101"/>
        <end position="1110"/>
    </location>
</feature>
<feature type="compositionally biased region" description="Polar residues" evidence="1">
    <location>
        <begin position="216"/>
        <end position="229"/>
    </location>
</feature>
<dbReference type="EMBL" id="MU859086">
    <property type="protein sequence ID" value="KAK3954697.1"/>
    <property type="molecule type" value="Genomic_DNA"/>
</dbReference>
<feature type="region of interest" description="Disordered" evidence="1">
    <location>
        <begin position="357"/>
        <end position="424"/>
    </location>
</feature>
<feature type="region of interest" description="Disordered" evidence="1">
    <location>
        <begin position="949"/>
        <end position="981"/>
    </location>
</feature>
<dbReference type="InterPro" id="IPR013745">
    <property type="entry name" value="Bit61/PRR5"/>
</dbReference>
<keyword evidence="3" id="KW-1185">Reference proteome</keyword>
<dbReference type="Proteomes" id="UP001303222">
    <property type="component" value="Unassembled WGS sequence"/>
</dbReference>
<evidence type="ECO:0000256" key="1">
    <source>
        <dbReference type="SAM" id="MobiDB-lite"/>
    </source>
</evidence>
<feature type="compositionally biased region" description="Polar residues" evidence="1">
    <location>
        <begin position="127"/>
        <end position="160"/>
    </location>
</feature>
<gene>
    <name evidence="2" type="ORF">QBC32DRAFT_77135</name>
</gene>
<dbReference type="PANTHER" id="PTHR32428">
    <property type="entry name" value="TARGET OF RAPAMYCIN COMPLEX 2 SUBUNIT BIT61-RELATED"/>
    <property type="match status" value="1"/>
</dbReference>
<feature type="compositionally biased region" description="Polar residues" evidence="1">
    <location>
        <begin position="950"/>
        <end position="960"/>
    </location>
</feature>
<feature type="compositionally biased region" description="Low complexity" evidence="1">
    <location>
        <begin position="1386"/>
        <end position="1398"/>
    </location>
</feature>
<feature type="compositionally biased region" description="Polar residues" evidence="1">
    <location>
        <begin position="1121"/>
        <end position="1133"/>
    </location>
</feature>
<feature type="region of interest" description="Disordered" evidence="1">
    <location>
        <begin position="1"/>
        <end position="248"/>
    </location>
</feature>
<feature type="region of interest" description="Disordered" evidence="1">
    <location>
        <begin position="1050"/>
        <end position="1161"/>
    </location>
</feature>
<feature type="compositionally biased region" description="Low complexity" evidence="1">
    <location>
        <begin position="96"/>
        <end position="105"/>
    </location>
</feature>
<feature type="compositionally biased region" description="Low complexity" evidence="1">
    <location>
        <begin position="175"/>
        <end position="193"/>
    </location>
</feature>
<evidence type="ECO:0000313" key="2">
    <source>
        <dbReference type="EMBL" id="KAK3954697.1"/>
    </source>
</evidence>
<accession>A0AAN6NZ14</accession>
<feature type="compositionally biased region" description="Low complexity" evidence="1">
    <location>
        <begin position="1004"/>
        <end position="1019"/>
    </location>
</feature>
<feature type="compositionally biased region" description="Low complexity" evidence="1">
    <location>
        <begin position="1363"/>
        <end position="1374"/>
    </location>
</feature>
<dbReference type="Pfam" id="PF08539">
    <property type="entry name" value="HbrB"/>
    <property type="match status" value="1"/>
</dbReference>
<reference evidence="2" key="1">
    <citation type="journal article" date="2023" name="Mol. Phylogenet. Evol.">
        <title>Genome-scale phylogeny and comparative genomics of the fungal order Sordariales.</title>
        <authorList>
            <person name="Hensen N."/>
            <person name="Bonometti L."/>
            <person name="Westerberg I."/>
            <person name="Brannstrom I.O."/>
            <person name="Guillou S."/>
            <person name="Cros-Aarteil S."/>
            <person name="Calhoun S."/>
            <person name="Haridas S."/>
            <person name="Kuo A."/>
            <person name="Mondo S."/>
            <person name="Pangilinan J."/>
            <person name="Riley R."/>
            <person name="LaButti K."/>
            <person name="Andreopoulos B."/>
            <person name="Lipzen A."/>
            <person name="Chen C."/>
            <person name="Yan M."/>
            <person name="Daum C."/>
            <person name="Ng V."/>
            <person name="Clum A."/>
            <person name="Steindorff A."/>
            <person name="Ohm R.A."/>
            <person name="Martin F."/>
            <person name="Silar P."/>
            <person name="Natvig D.O."/>
            <person name="Lalanne C."/>
            <person name="Gautier V."/>
            <person name="Ament-Velasquez S.L."/>
            <person name="Kruys A."/>
            <person name="Hutchinson M.I."/>
            <person name="Powell A.J."/>
            <person name="Barry K."/>
            <person name="Miller A.N."/>
            <person name="Grigoriev I.V."/>
            <person name="Debuchy R."/>
            <person name="Gladieux P."/>
            <person name="Hiltunen Thoren M."/>
            <person name="Johannesson H."/>
        </authorList>
    </citation>
    <scope>NUCLEOTIDE SEQUENCE</scope>
    <source>
        <strain evidence="2">CBS 626.80</strain>
    </source>
</reference>
<feature type="compositionally biased region" description="Basic and acidic residues" evidence="1">
    <location>
        <begin position="541"/>
        <end position="551"/>
    </location>
</feature>
<evidence type="ECO:0000313" key="3">
    <source>
        <dbReference type="Proteomes" id="UP001303222"/>
    </source>
</evidence>
<feature type="region of interest" description="Disordered" evidence="1">
    <location>
        <begin position="1004"/>
        <end position="1028"/>
    </location>
</feature>
<feature type="region of interest" description="Disordered" evidence="1">
    <location>
        <begin position="541"/>
        <end position="570"/>
    </location>
</feature>
<feature type="compositionally biased region" description="Polar residues" evidence="1">
    <location>
        <begin position="358"/>
        <end position="373"/>
    </location>
</feature>
<name>A0AAN6NZ14_9PEZI</name>
<reference evidence="2" key="2">
    <citation type="submission" date="2023-06" db="EMBL/GenBank/DDBJ databases">
        <authorList>
            <consortium name="Lawrence Berkeley National Laboratory"/>
            <person name="Mondo S.J."/>
            <person name="Hensen N."/>
            <person name="Bonometti L."/>
            <person name="Westerberg I."/>
            <person name="Brannstrom I.O."/>
            <person name="Guillou S."/>
            <person name="Cros-Aarteil S."/>
            <person name="Calhoun S."/>
            <person name="Haridas S."/>
            <person name="Kuo A."/>
            <person name="Pangilinan J."/>
            <person name="Riley R."/>
            <person name="Labutti K."/>
            <person name="Andreopoulos B."/>
            <person name="Lipzen A."/>
            <person name="Chen C."/>
            <person name="Yanf M."/>
            <person name="Daum C."/>
            <person name="Ng V."/>
            <person name="Clum A."/>
            <person name="Steindorff A."/>
            <person name="Ohm R."/>
            <person name="Martin F."/>
            <person name="Silar P."/>
            <person name="Natvig D."/>
            <person name="Lalanne C."/>
            <person name="Gautier V."/>
            <person name="Ament-Velasquez S.L."/>
            <person name="Kruys A."/>
            <person name="Hutchinson M.I."/>
            <person name="Powell A.J."/>
            <person name="Barry K."/>
            <person name="Miller A.N."/>
            <person name="Grigoriev I.V."/>
            <person name="Debuchy R."/>
            <person name="Gladieux P."/>
            <person name="Thoren M.H."/>
            <person name="Johannesson H."/>
        </authorList>
    </citation>
    <scope>NUCLEOTIDE SEQUENCE</scope>
    <source>
        <strain evidence="2">CBS 626.80</strain>
    </source>
</reference>
<protein>
    <submittedName>
        <fullName evidence="2">HbrB-like-domain-containing protein</fullName>
    </submittedName>
</protein>
<proteinExistence type="predicted"/>
<feature type="compositionally biased region" description="Polar residues" evidence="1">
    <location>
        <begin position="493"/>
        <end position="516"/>
    </location>
</feature>
<comment type="caution">
    <text evidence="2">The sequence shown here is derived from an EMBL/GenBank/DDBJ whole genome shotgun (WGS) entry which is preliminary data.</text>
</comment>
<feature type="compositionally biased region" description="Low complexity" evidence="1">
    <location>
        <begin position="1050"/>
        <end position="1093"/>
    </location>
</feature>
<feature type="region of interest" description="Disordered" evidence="1">
    <location>
        <begin position="492"/>
        <end position="516"/>
    </location>
</feature>